<comment type="caution">
    <text evidence="3">The sequence shown here is derived from an EMBL/GenBank/DDBJ whole genome shotgun (WGS) entry which is preliminary data.</text>
</comment>
<name>A0AAD3D2M1_9STRA</name>
<feature type="transmembrane region" description="Helical" evidence="2">
    <location>
        <begin position="254"/>
        <end position="270"/>
    </location>
</feature>
<dbReference type="Proteomes" id="UP001054902">
    <property type="component" value="Unassembled WGS sequence"/>
</dbReference>
<gene>
    <name evidence="3" type="ORF">CTEN210_12928</name>
</gene>
<protein>
    <submittedName>
        <fullName evidence="3">Uncharacterized protein</fullName>
    </submittedName>
</protein>
<evidence type="ECO:0000256" key="1">
    <source>
        <dbReference type="SAM" id="MobiDB-lite"/>
    </source>
</evidence>
<organism evidence="3 4">
    <name type="scientific">Chaetoceros tenuissimus</name>
    <dbReference type="NCBI Taxonomy" id="426638"/>
    <lineage>
        <taxon>Eukaryota</taxon>
        <taxon>Sar</taxon>
        <taxon>Stramenopiles</taxon>
        <taxon>Ochrophyta</taxon>
        <taxon>Bacillariophyta</taxon>
        <taxon>Coscinodiscophyceae</taxon>
        <taxon>Chaetocerotophycidae</taxon>
        <taxon>Chaetocerotales</taxon>
        <taxon>Chaetocerotaceae</taxon>
        <taxon>Chaetoceros</taxon>
    </lineage>
</organism>
<dbReference type="AlphaFoldDB" id="A0AAD3D2M1"/>
<feature type="compositionally biased region" description="Polar residues" evidence="1">
    <location>
        <begin position="20"/>
        <end position="34"/>
    </location>
</feature>
<accession>A0AAD3D2M1</accession>
<keyword evidence="2" id="KW-0472">Membrane</keyword>
<dbReference type="EMBL" id="BLLK01000052">
    <property type="protein sequence ID" value="GFH56452.1"/>
    <property type="molecule type" value="Genomic_DNA"/>
</dbReference>
<keyword evidence="2" id="KW-1133">Transmembrane helix</keyword>
<sequence length="291" mass="33536">MVQMRNRALNWKKKEEGQEAKSSTPIDENPQGSLKNLIDKGQKSTSKQFGKAKKGSRYKQKFGFLHYSAFFAFIFFLLYEGDVIHINRFDKDSSQVASDASKPSSSCANYNGVIWINRIDKLSGPASNFFPDIINQLIYAEMNNLMPWIHLDGKYNKIYDAAAHHSNALTFTVQKGLSIEGKSTFDQGICQSSSKYQYPTYPNIDPLTYVEEEIKLEGTGIWDSYFHPLSDYEPNVSDEELVKKKKRKFFSSKVFFYNLLMMIMLMLTRVRKKSFALRILKIATNHSYILQ</sequence>
<evidence type="ECO:0000256" key="2">
    <source>
        <dbReference type="SAM" id="Phobius"/>
    </source>
</evidence>
<feature type="region of interest" description="Disordered" evidence="1">
    <location>
        <begin position="1"/>
        <end position="50"/>
    </location>
</feature>
<evidence type="ECO:0000313" key="3">
    <source>
        <dbReference type="EMBL" id="GFH56452.1"/>
    </source>
</evidence>
<feature type="transmembrane region" description="Helical" evidence="2">
    <location>
        <begin position="62"/>
        <end position="79"/>
    </location>
</feature>
<proteinExistence type="predicted"/>
<keyword evidence="2" id="KW-0812">Transmembrane</keyword>
<reference evidence="3 4" key="1">
    <citation type="journal article" date="2021" name="Sci. Rep.">
        <title>The genome of the diatom Chaetoceros tenuissimus carries an ancient integrated fragment of an extant virus.</title>
        <authorList>
            <person name="Hongo Y."/>
            <person name="Kimura K."/>
            <person name="Takaki Y."/>
            <person name="Yoshida Y."/>
            <person name="Baba S."/>
            <person name="Kobayashi G."/>
            <person name="Nagasaki K."/>
            <person name="Hano T."/>
            <person name="Tomaru Y."/>
        </authorList>
    </citation>
    <scope>NUCLEOTIDE SEQUENCE [LARGE SCALE GENOMIC DNA]</scope>
    <source>
        <strain evidence="3 4">NIES-3715</strain>
    </source>
</reference>
<keyword evidence="4" id="KW-1185">Reference proteome</keyword>
<evidence type="ECO:0000313" key="4">
    <source>
        <dbReference type="Proteomes" id="UP001054902"/>
    </source>
</evidence>